<feature type="compositionally biased region" description="Low complexity" evidence="3">
    <location>
        <begin position="707"/>
        <end position="721"/>
    </location>
</feature>
<dbReference type="SUPFAM" id="SSF64268">
    <property type="entry name" value="PX domain"/>
    <property type="match status" value="1"/>
</dbReference>
<dbReference type="SMART" id="SM00312">
    <property type="entry name" value="PX"/>
    <property type="match status" value="1"/>
</dbReference>
<evidence type="ECO:0000256" key="2">
    <source>
        <dbReference type="SAM" id="Coils"/>
    </source>
</evidence>
<dbReference type="SUPFAM" id="SSF48097">
    <property type="entry name" value="Regulator of G-protein signaling, RGS"/>
    <property type="match status" value="1"/>
</dbReference>
<feature type="region of interest" description="Disordered" evidence="3">
    <location>
        <begin position="1250"/>
        <end position="1277"/>
    </location>
</feature>
<evidence type="ECO:0000313" key="9">
    <source>
        <dbReference type="Proteomes" id="UP000193719"/>
    </source>
</evidence>
<feature type="region of interest" description="Disordered" evidence="3">
    <location>
        <begin position="1108"/>
        <end position="1235"/>
    </location>
</feature>
<proteinExistence type="inferred from homology"/>
<reference evidence="8 9" key="2">
    <citation type="submission" date="2016-08" db="EMBL/GenBank/DDBJ databases">
        <title>Pervasive Adenine N6-methylation of Active Genes in Fungi.</title>
        <authorList>
            <consortium name="DOE Joint Genome Institute"/>
            <person name="Mondo S.J."/>
            <person name="Dannebaum R.O."/>
            <person name="Kuo R.C."/>
            <person name="Labutti K."/>
            <person name="Haridas S."/>
            <person name="Kuo A."/>
            <person name="Salamov A."/>
            <person name="Ahrendt S.R."/>
            <person name="Lipzen A."/>
            <person name="Sullivan W."/>
            <person name="Andreopoulos W.B."/>
            <person name="Clum A."/>
            <person name="Lindquist E."/>
            <person name="Daum C."/>
            <person name="Ramamoorthy G.K."/>
            <person name="Gryganskyi A."/>
            <person name="Culley D."/>
            <person name="Magnuson J.K."/>
            <person name="James T.Y."/>
            <person name="O'Malley M.A."/>
            <person name="Stajich J.E."/>
            <person name="Spatafora J.W."/>
            <person name="Visel A."/>
            <person name="Grigoriev I.V."/>
        </authorList>
    </citation>
    <scope>NUCLEOTIDE SEQUENCE [LARGE SCALE GENOMIC DNA]</scope>
    <source>
        <strain evidence="9">finn</strain>
    </source>
</reference>
<feature type="region of interest" description="Disordered" evidence="3">
    <location>
        <begin position="1296"/>
        <end position="1315"/>
    </location>
</feature>
<feature type="compositionally biased region" description="Acidic residues" evidence="3">
    <location>
        <begin position="1423"/>
        <end position="1434"/>
    </location>
</feature>
<feature type="domain" description="PXA" evidence="7">
    <location>
        <begin position="103"/>
        <end position="282"/>
    </location>
</feature>
<name>A0A1Y1V939_9FUNG</name>
<dbReference type="GO" id="GO:0035091">
    <property type="term" value="F:phosphatidylinositol binding"/>
    <property type="evidence" value="ECO:0007669"/>
    <property type="project" value="InterPro"/>
</dbReference>
<dbReference type="PROSITE" id="PS50195">
    <property type="entry name" value="PX"/>
    <property type="match status" value="1"/>
</dbReference>
<comment type="similarity">
    <text evidence="1">Belongs to the sorting nexin family.</text>
</comment>
<keyword evidence="4" id="KW-1133">Transmembrane helix</keyword>
<evidence type="ECO:0000313" key="8">
    <source>
        <dbReference type="EMBL" id="ORX50056.1"/>
    </source>
</evidence>
<feature type="compositionally biased region" description="Acidic residues" evidence="3">
    <location>
        <begin position="1359"/>
        <end position="1368"/>
    </location>
</feature>
<keyword evidence="9" id="KW-1185">Reference proteome</keyword>
<feature type="region of interest" description="Disordered" evidence="3">
    <location>
        <begin position="632"/>
        <end position="675"/>
    </location>
</feature>
<evidence type="ECO:0000259" key="7">
    <source>
        <dbReference type="PROSITE" id="PS51207"/>
    </source>
</evidence>
<evidence type="ECO:0008006" key="10">
    <source>
        <dbReference type="Google" id="ProtNLM"/>
    </source>
</evidence>
<dbReference type="Pfam" id="PF00787">
    <property type="entry name" value="PX"/>
    <property type="match status" value="1"/>
</dbReference>
<dbReference type="InterPro" id="IPR016137">
    <property type="entry name" value="RGS"/>
</dbReference>
<dbReference type="Gene3D" id="3.30.1520.10">
    <property type="entry name" value="Phox-like domain"/>
    <property type="match status" value="1"/>
</dbReference>
<feature type="region of interest" description="Disordered" evidence="3">
    <location>
        <begin position="1351"/>
        <end position="1400"/>
    </location>
</feature>
<dbReference type="STRING" id="1754191.A0A1Y1V939"/>
<feature type="transmembrane region" description="Helical" evidence="4">
    <location>
        <begin position="31"/>
        <end position="53"/>
    </location>
</feature>
<evidence type="ECO:0000256" key="4">
    <source>
        <dbReference type="SAM" id="Phobius"/>
    </source>
</evidence>
<keyword evidence="2" id="KW-0175">Coiled coil</keyword>
<feature type="compositionally biased region" description="Basic and acidic residues" evidence="3">
    <location>
        <begin position="1185"/>
        <end position="1201"/>
    </location>
</feature>
<feature type="compositionally biased region" description="Low complexity" evidence="3">
    <location>
        <begin position="789"/>
        <end position="802"/>
    </location>
</feature>
<dbReference type="InterPro" id="IPR013937">
    <property type="entry name" value="Sorting_nexin_C"/>
</dbReference>
<feature type="domain" description="PX" evidence="6">
    <location>
        <begin position="1541"/>
        <end position="1667"/>
    </location>
</feature>
<dbReference type="PANTHER" id="PTHR22775:SF3">
    <property type="entry name" value="SORTING NEXIN-13"/>
    <property type="match status" value="1"/>
</dbReference>
<dbReference type="EMBL" id="MCFH01000022">
    <property type="protein sequence ID" value="ORX50056.1"/>
    <property type="molecule type" value="Genomic_DNA"/>
</dbReference>
<feature type="domain" description="RGS" evidence="5">
    <location>
        <begin position="403"/>
        <end position="581"/>
    </location>
</feature>
<feature type="region of interest" description="Disordered" evidence="3">
    <location>
        <begin position="1423"/>
        <end position="1445"/>
    </location>
</feature>
<accession>A0A1Y1V939</accession>
<dbReference type="PANTHER" id="PTHR22775">
    <property type="entry name" value="SORTING NEXIN"/>
    <property type="match status" value="1"/>
</dbReference>
<dbReference type="SUPFAM" id="SSF140102">
    <property type="entry name" value="ISY1 domain-like"/>
    <property type="match status" value="1"/>
</dbReference>
<reference evidence="8 9" key="1">
    <citation type="submission" date="2016-08" db="EMBL/GenBank/DDBJ databases">
        <title>Genomes of anaerobic fungi encode conserved fungal cellulosomes for biomass hydrolysis.</title>
        <authorList>
            <consortium name="DOE Joint Genome Institute"/>
            <person name="Haitjema C.H."/>
            <person name="Gilmore S.P."/>
            <person name="Henske J.K."/>
            <person name="Solomon K.V."/>
            <person name="De Groot R."/>
            <person name="Kuo A."/>
            <person name="Mondo S.J."/>
            <person name="Salamov A.A."/>
            <person name="Labutti K."/>
            <person name="Zhao Z."/>
            <person name="Chiniquy J."/>
            <person name="Barry K."/>
            <person name="Brewer H.M."/>
            <person name="Purvine S.O."/>
            <person name="Wright A.T."/>
            <person name="Boxma B."/>
            <person name="Van Alen T."/>
            <person name="Hackstein J.H."/>
            <person name="Baker S.E."/>
            <person name="Grigoriev I.V."/>
            <person name="O'Malley M.A."/>
        </authorList>
    </citation>
    <scope>NUCLEOTIDE SEQUENCE [LARGE SCALE GENOMIC DNA]</scope>
    <source>
        <strain evidence="9">finn</strain>
    </source>
</reference>
<dbReference type="Pfam" id="PF08628">
    <property type="entry name" value="Nexin_C"/>
    <property type="match status" value="1"/>
</dbReference>
<feature type="compositionally biased region" description="Basic residues" evidence="3">
    <location>
        <begin position="632"/>
        <end position="643"/>
    </location>
</feature>
<sequence length="1949" mass="226473">MKNFVLYKRLFICQLFLVFIHIFSISGLIKFIGYIIGILGLLSLASLIFQVYIKPSQKKVTDFDLKKSHVSFPRFAQAMEWEDFEKRRINEETPITIPLLVPSLKINARVHRLLNNVIKDFILDWYNELTSSKSFFYELENIIYTATSVIIDHLKKVNYEDFIGKKAIPIVYNHIHEFNLARERISMINSGNPELKISMYYNYGKLHPAVLPTLNSTQKLEYNHLRKIFEKIIPILLDKKVYQSRTIVVLIREILVCKVIQPLIDMLSDPDFYNLEFIDLSERFFGKSYYIQYINEVFGNGGNYKKQTEIPQTYDDFLRMIKECNNLRAACLLRNDIIKEIKLNKTQIANCSRSDIVHGVKVYHIQAYINRIEAALKFCEKRIKELGGPDYQKLGNSIEIPSSLYDVLTTPFGRYYFTKYMEHHNQSYLYNFWMEVQRLRVLPEITPTNRKEVIEKSKSLTPEVNKETIRENVWNIYNTYLFPDDNINDFNQKINMSPDIINSIEIFLYGQPQQTTAVDLDSVGNQHMMDNEKEESSSSFPSNEPNNDYTSIFRAQKYVYDHMESKYYSKFVKSTLYFRFLHDLTSNDEYKNKILQRISDISNINYNNHIDPNTGLQNNGKFRGKFMAMRRKKENSLTKRRHGQNSSFIGRRSSVSSSFSEKNRRIPSRRRSTYSVRRSQLGNTYYNSKGLIPNTNTTLNNNYQMNTSTLSPPSISITPSPNGEQELNKDQMQLLNEAINNSINDISESSLNVTEPDVVYASGTMDNSNNRLSPVSILENYRNNISQTNNDSNNDSSSSNNSHLTRKPSFSSQSMILPGNKTVYSDPPSFVSNEQQSHSSSPVNRPIRGYSRRYYTVKEYLEDNENMDNIEEEYVDNFDDDDDDDNDTNSIFVSTSYSPSIISNSHSARFSVSGRMRRRPSRKYYNSIKIKRKINRSRSRDDYNVSSLKNDILHLNVKKDETKDEKNNSENEWEDEEDYLFYNTKNLYSYSDFPDMSLDLQKPDDDEKSTDTESVAKTITYNILKDNTSTKNGYSSSYAISTEDPTNLSSNHFINNHSIVDFASDSESVYSHFNEHEEYNPTQTIYYNTQEQEEIKTTQTIYYDTKDHETKPLDSSNVHSEVFEENAQNQLPPDIIIRGPSEDDKQPAYVKQYSNNNNNDNNSNITTVNNNVNNSNNNENNDNVNKTKENKLEKAKDEKRKSNNYTISTNNNSTGNEKVESNNTVNEKSSDKKKYKLSIRSLSSSSLKEKFFSSERRKSNAGIVSIPKTEEPLGDSNQNSAIIREYLSDNEYDKSDYISPLDGNSTKNKRLSNMSSFSSISRENSIYVNKRNSTQSNFSISNSLKMEILNDKNKKEEKEGGEEEEEDINGGSMLYKDKYSLNKKTSTESQKSRKGLKKLLNSKIKKRERKKIMEDALKLNYDVGEEEEEDDDDKDDTKSKRHSIISDESNGDVAVTSFHYASPGDLLVSSLIAQVDESMKELEAQKKNIDDLITNAIINKESRRLELLQDAKSQLENHANDLKKQKELYIIQARENAITPKNVSISISDCHIKHDGNKSFALYIIEVNRTNPNGCTSGWIVTRRYSEFVLLHEQLRNKYWSIVHNYELPGKTIFSWIIPKPDVQVRRTAIEKRRIALEKYLRNLLSHEEICKSIELRKFISQQNVDMPPSFKYNKINIGAYEDDYIKRNNAVCLSSENSSSSLAAIPLTNENNSNDHEIKRSSFYKFNNKSMPNVYKSSKDQSNQIKKSSTVLTPYSKLLEKNSNNQTMGNLNFDGFKGGKIIDGIFDIIMELFGIKNKIDWYNWLQHKAFLSFFQQVFSGTLDKKIRQDIQYLVSEPMIEFYLDQLNDSLWPDGEFFINKRTREWEENHIPFERTEEQKKKSKIECYQKLTTQLPELLGSLIGRKKANYGAEFLFELFQNRRLNQHLMYTLFDELFKTLFPEIDNENE</sequence>
<dbReference type="PROSITE" id="PS50132">
    <property type="entry name" value="RGS"/>
    <property type="match status" value="1"/>
</dbReference>
<dbReference type="InterPro" id="IPR044926">
    <property type="entry name" value="RGS_subdomain_2"/>
</dbReference>
<dbReference type="PROSITE" id="PS51207">
    <property type="entry name" value="PXA"/>
    <property type="match status" value="1"/>
</dbReference>
<dbReference type="InterPro" id="IPR036305">
    <property type="entry name" value="RGS_sf"/>
</dbReference>
<keyword evidence="4" id="KW-0472">Membrane</keyword>
<feature type="region of interest" description="Disordered" evidence="3">
    <location>
        <begin position="785"/>
        <end position="846"/>
    </location>
</feature>
<keyword evidence="4" id="KW-0812">Transmembrane</keyword>
<dbReference type="Proteomes" id="UP000193719">
    <property type="component" value="Unassembled WGS sequence"/>
</dbReference>
<dbReference type="SMART" id="SM00315">
    <property type="entry name" value="RGS"/>
    <property type="match status" value="1"/>
</dbReference>
<gene>
    <name evidence="8" type="ORF">BCR36DRAFT_352980</name>
</gene>
<feature type="compositionally biased region" description="Low complexity" evidence="3">
    <location>
        <begin position="1203"/>
        <end position="1216"/>
    </location>
</feature>
<feature type="coiled-coil region" evidence="2">
    <location>
        <begin position="1468"/>
        <end position="1532"/>
    </location>
</feature>
<feature type="region of interest" description="Disordered" evidence="3">
    <location>
        <begin position="707"/>
        <end position="726"/>
    </location>
</feature>
<dbReference type="InterPro" id="IPR003114">
    <property type="entry name" value="Phox_assoc"/>
</dbReference>
<feature type="coiled-coil region" evidence="2">
    <location>
        <begin position="945"/>
        <end position="972"/>
    </location>
</feature>
<feature type="transmembrane region" description="Helical" evidence="4">
    <location>
        <begin position="6"/>
        <end position="24"/>
    </location>
</feature>
<protein>
    <recommendedName>
        <fullName evidence="10">PX domain-containing protein</fullName>
    </recommendedName>
</protein>
<dbReference type="OrthoDB" id="120967at2759"/>
<dbReference type="InterPro" id="IPR037200">
    <property type="entry name" value="Isy1_sf"/>
</dbReference>
<dbReference type="Pfam" id="PF02194">
    <property type="entry name" value="PXA"/>
    <property type="match status" value="1"/>
</dbReference>
<evidence type="ECO:0000256" key="3">
    <source>
        <dbReference type="SAM" id="MobiDB-lite"/>
    </source>
</evidence>
<dbReference type="InterPro" id="IPR001683">
    <property type="entry name" value="PX_dom"/>
</dbReference>
<dbReference type="Gene3D" id="1.10.167.10">
    <property type="entry name" value="Regulator of G-protein Signalling 4, domain 2"/>
    <property type="match status" value="1"/>
</dbReference>
<feature type="compositionally biased region" description="Low complexity" evidence="3">
    <location>
        <begin position="646"/>
        <end position="660"/>
    </location>
</feature>
<dbReference type="Pfam" id="PF00615">
    <property type="entry name" value="RGS"/>
    <property type="match status" value="1"/>
</dbReference>
<evidence type="ECO:0000256" key="1">
    <source>
        <dbReference type="ARBA" id="ARBA00010883"/>
    </source>
</evidence>
<dbReference type="GO" id="GO:0000350">
    <property type="term" value="P:generation of catalytic spliceosome for second transesterification step"/>
    <property type="evidence" value="ECO:0007669"/>
    <property type="project" value="InterPro"/>
</dbReference>
<comment type="caution">
    <text evidence="8">The sequence shown here is derived from an EMBL/GenBank/DDBJ whole genome shotgun (WGS) entry which is preliminary data.</text>
</comment>
<feature type="compositionally biased region" description="Low complexity" evidence="3">
    <location>
        <begin position="1154"/>
        <end position="1184"/>
    </location>
</feature>
<dbReference type="SMART" id="SM00313">
    <property type="entry name" value="PXA"/>
    <property type="match status" value="1"/>
</dbReference>
<organism evidence="8 9">
    <name type="scientific">Piromyces finnis</name>
    <dbReference type="NCBI Taxonomy" id="1754191"/>
    <lineage>
        <taxon>Eukaryota</taxon>
        <taxon>Fungi</taxon>
        <taxon>Fungi incertae sedis</taxon>
        <taxon>Chytridiomycota</taxon>
        <taxon>Chytridiomycota incertae sedis</taxon>
        <taxon>Neocallimastigomycetes</taxon>
        <taxon>Neocallimastigales</taxon>
        <taxon>Neocallimastigaceae</taxon>
        <taxon>Piromyces</taxon>
    </lineage>
</organism>
<evidence type="ECO:0000259" key="6">
    <source>
        <dbReference type="PROSITE" id="PS50195"/>
    </source>
</evidence>
<evidence type="ECO:0000259" key="5">
    <source>
        <dbReference type="PROSITE" id="PS50132"/>
    </source>
</evidence>
<dbReference type="InterPro" id="IPR036871">
    <property type="entry name" value="PX_dom_sf"/>
</dbReference>
<feature type="compositionally biased region" description="Polar residues" evidence="3">
    <location>
        <begin position="830"/>
        <end position="843"/>
    </location>
</feature>